<comment type="caution">
    <text evidence="2">The sequence shown here is derived from an EMBL/GenBank/DDBJ whole genome shotgun (WGS) entry which is preliminary data.</text>
</comment>
<dbReference type="AlphaFoldDB" id="A0A2H5Y6Z2"/>
<dbReference type="EMBL" id="BEHY01000031">
    <property type="protein sequence ID" value="GBD09207.1"/>
    <property type="molecule type" value="Genomic_DNA"/>
</dbReference>
<proteinExistence type="predicted"/>
<dbReference type="Proteomes" id="UP000236642">
    <property type="component" value="Unassembled WGS sequence"/>
</dbReference>
<evidence type="ECO:0008006" key="4">
    <source>
        <dbReference type="Google" id="ProtNLM"/>
    </source>
</evidence>
<sequence>MSGWQRLLLGLAGALLFLASFALLFTFLSTAAVEQGQIVQHLSETRAALERGNAAMEEAIARESAIPRLQERARSMGFVPGGEHPGLPLSLPVTLPPENAGP</sequence>
<gene>
    <name evidence="2" type="ORF">HRbin22_01456</name>
</gene>
<evidence type="ECO:0000313" key="3">
    <source>
        <dbReference type="Proteomes" id="UP000236642"/>
    </source>
</evidence>
<evidence type="ECO:0000256" key="1">
    <source>
        <dbReference type="SAM" id="MobiDB-lite"/>
    </source>
</evidence>
<evidence type="ECO:0000313" key="2">
    <source>
        <dbReference type="EMBL" id="GBD09207.1"/>
    </source>
</evidence>
<name>A0A2H5Y6Z2_9CHLR</name>
<organism evidence="2 3">
    <name type="scientific">Candidatus Thermoflexus japonica</name>
    <dbReference type="NCBI Taxonomy" id="2035417"/>
    <lineage>
        <taxon>Bacteria</taxon>
        <taxon>Bacillati</taxon>
        <taxon>Chloroflexota</taxon>
        <taxon>Thermoflexia</taxon>
        <taxon>Thermoflexales</taxon>
        <taxon>Thermoflexaceae</taxon>
        <taxon>Thermoflexus</taxon>
    </lineage>
</organism>
<protein>
    <recommendedName>
        <fullName evidence="4">Cell division protein FtsL</fullName>
    </recommendedName>
</protein>
<feature type="region of interest" description="Disordered" evidence="1">
    <location>
        <begin position="83"/>
        <end position="102"/>
    </location>
</feature>
<reference evidence="3" key="1">
    <citation type="submission" date="2017-09" db="EMBL/GenBank/DDBJ databases">
        <title>Metaegenomics of thermophilic ammonia-oxidizing enrichment culture.</title>
        <authorList>
            <person name="Kato S."/>
            <person name="Suzuki K."/>
        </authorList>
    </citation>
    <scope>NUCLEOTIDE SEQUENCE [LARGE SCALE GENOMIC DNA]</scope>
</reference>
<accession>A0A2H5Y6Z2</accession>